<dbReference type="SUPFAM" id="SSF56529">
    <property type="entry name" value="FAH"/>
    <property type="match status" value="1"/>
</dbReference>
<dbReference type="FunFam" id="3.90.850.10:FF:000002">
    <property type="entry name" value="2-hydroxyhepta-2,4-diene-1,7-dioate isomerase"/>
    <property type="match status" value="1"/>
</dbReference>
<comment type="caution">
    <text evidence="4">The sequence shown here is derived from an EMBL/GenBank/DDBJ whole genome shotgun (WGS) entry which is preliminary data.</text>
</comment>
<proteinExistence type="inferred from homology"/>
<protein>
    <submittedName>
        <fullName evidence="4">2-keto-4-pentenoate hydratase/2-oxohepta-3-ene-1,7-dioic acid hydratase in catechol pathway</fullName>
    </submittedName>
</protein>
<dbReference type="AlphaFoldDB" id="A0A2V3W4P7"/>
<evidence type="ECO:0000313" key="4">
    <source>
        <dbReference type="EMBL" id="PXW88058.1"/>
    </source>
</evidence>
<reference evidence="4 5" key="1">
    <citation type="submission" date="2018-05" db="EMBL/GenBank/DDBJ databases">
        <title>Genomic Encyclopedia of Type Strains, Phase IV (KMG-IV): sequencing the most valuable type-strain genomes for metagenomic binning, comparative biology and taxonomic classification.</title>
        <authorList>
            <person name="Goeker M."/>
        </authorList>
    </citation>
    <scope>NUCLEOTIDE SEQUENCE [LARGE SCALE GENOMIC DNA]</scope>
    <source>
        <strain evidence="4 5">DSM 28556</strain>
    </source>
</reference>
<evidence type="ECO:0000256" key="1">
    <source>
        <dbReference type="ARBA" id="ARBA00010211"/>
    </source>
</evidence>
<name>A0A2V3W4P7_9BACI</name>
<dbReference type="InterPro" id="IPR051121">
    <property type="entry name" value="FAH"/>
</dbReference>
<dbReference type="EMBL" id="QJJQ01000004">
    <property type="protein sequence ID" value="PXW88058.1"/>
    <property type="molecule type" value="Genomic_DNA"/>
</dbReference>
<dbReference type="GO" id="GO:0016853">
    <property type="term" value="F:isomerase activity"/>
    <property type="evidence" value="ECO:0007669"/>
    <property type="project" value="UniProtKB-ARBA"/>
</dbReference>
<dbReference type="Gene3D" id="3.90.850.10">
    <property type="entry name" value="Fumarylacetoacetase-like, C-terminal domain"/>
    <property type="match status" value="1"/>
</dbReference>
<dbReference type="RefSeq" id="WP_110394876.1">
    <property type="nucleotide sequence ID" value="NZ_JADIJL010000030.1"/>
</dbReference>
<sequence length="297" mass="33256">MKLLTFNKNGTQTLGVKVEAGVIDVAAALEASPDEQIETDIMNVIEGGSEAIERLRHFIEGLEIREDYVLNEEEIKWEPAVTRPKKIICVGLNYKKHADETKSPYPKIPILFNKFENALTGHLSEIVVPRTTERLDHEVELGIVIGKTAKHVSEEEALDYVFGYCTTNDLSARDIQKRASQWMTGKTNDGFAPVGPYIVTKDEIENPNDLQITTTVNGEVRQNSNTADMIFNCEELISYISKYMTLTPGDLIMTGTPEGVILGRPMEERVYLQPGDKMTVEVERLGALTNTFVEDVF</sequence>
<dbReference type="OrthoDB" id="9805307at2"/>
<dbReference type="Proteomes" id="UP000247978">
    <property type="component" value="Unassembled WGS sequence"/>
</dbReference>
<dbReference type="InterPro" id="IPR036663">
    <property type="entry name" value="Fumarylacetoacetase_C_sf"/>
</dbReference>
<dbReference type="PANTHER" id="PTHR42796">
    <property type="entry name" value="FUMARYLACETOACETATE HYDROLASE DOMAIN-CONTAINING PROTEIN 2A-RELATED"/>
    <property type="match status" value="1"/>
</dbReference>
<gene>
    <name evidence="4" type="ORF">DFR56_104210</name>
</gene>
<feature type="domain" description="Fumarylacetoacetase-like C-terminal" evidence="3">
    <location>
        <begin position="86"/>
        <end position="292"/>
    </location>
</feature>
<accession>A0A2V3W4P7</accession>
<keyword evidence="5" id="KW-1185">Reference proteome</keyword>
<dbReference type="GO" id="GO:0046872">
    <property type="term" value="F:metal ion binding"/>
    <property type="evidence" value="ECO:0007669"/>
    <property type="project" value="UniProtKB-KW"/>
</dbReference>
<evidence type="ECO:0000313" key="5">
    <source>
        <dbReference type="Proteomes" id="UP000247978"/>
    </source>
</evidence>
<organism evidence="4 5">
    <name type="scientific">Pseudogracilibacillus auburnensis</name>
    <dbReference type="NCBI Taxonomy" id="1494959"/>
    <lineage>
        <taxon>Bacteria</taxon>
        <taxon>Bacillati</taxon>
        <taxon>Bacillota</taxon>
        <taxon>Bacilli</taxon>
        <taxon>Bacillales</taxon>
        <taxon>Bacillaceae</taxon>
        <taxon>Pseudogracilibacillus</taxon>
    </lineage>
</organism>
<dbReference type="InterPro" id="IPR011234">
    <property type="entry name" value="Fumarylacetoacetase-like_C"/>
</dbReference>
<comment type="similarity">
    <text evidence="1">Belongs to the FAH family.</text>
</comment>
<dbReference type="GO" id="GO:0019752">
    <property type="term" value="P:carboxylic acid metabolic process"/>
    <property type="evidence" value="ECO:0007669"/>
    <property type="project" value="UniProtKB-ARBA"/>
</dbReference>
<dbReference type="Pfam" id="PF01557">
    <property type="entry name" value="FAA_hydrolase"/>
    <property type="match status" value="1"/>
</dbReference>
<evidence type="ECO:0000256" key="2">
    <source>
        <dbReference type="ARBA" id="ARBA00022723"/>
    </source>
</evidence>
<evidence type="ECO:0000259" key="3">
    <source>
        <dbReference type="Pfam" id="PF01557"/>
    </source>
</evidence>
<keyword evidence="2" id="KW-0479">Metal-binding</keyword>
<dbReference type="PANTHER" id="PTHR42796:SF4">
    <property type="entry name" value="FUMARYLACETOACETATE HYDROLASE DOMAIN-CONTAINING PROTEIN 2A"/>
    <property type="match status" value="1"/>
</dbReference>